<dbReference type="PROSITE" id="PS50082">
    <property type="entry name" value="WD_REPEATS_2"/>
    <property type="match status" value="3"/>
</dbReference>
<dbReference type="Pfam" id="PF12265">
    <property type="entry name" value="CAF1C_H4-bd"/>
    <property type="match status" value="1"/>
</dbReference>
<gene>
    <name evidence="8" type="ORF">EJ08DRAFT_620332</name>
</gene>
<name>A0A9P4NGP2_9PEZI</name>
<evidence type="ECO:0000256" key="3">
    <source>
        <dbReference type="ARBA" id="ARBA00022737"/>
    </source>
</evidence>
<dbReference type="SMART" id="SM00320">
    <property type="entry name" value="WD40"/>
    <property type="match status" value="6"/>
</dbReference>
<dbReference type="InterPro" id="IPR036322">
    <property type="entry name" value="WD40_repeat_dom_sf"/>
</dbReference>
<organism evidence="8 9">
    <name type="scientific">Tothia fuscella</name>
    <dbReference type="NCBI Taxonomy" id="1048955"/>
    <lineage>
        <taxon>Eukaryota</taxon>
        <taxon>Fungi</taxon>
        <taxon>Dikarya</taxon>
        <taxon>Ascomycota</taxon>
        <taxon>Pezizomycotina</taxon>
        <taxon>Dothideomycetes</taxon>
        <taxon>Pleosporomycetidae</taxon>
        <taxon>Venturiales</taxon>
        <taxon>Cylindrosympodiaceae</taxon>
        <taxon>Tothia</taxon>
    </lineage>
</organism>
<dbReference type="AlphaFoldDB" id="A0A9P4NGP2"/>
<dbReference type="PROSITE" id="PS00678">
    <property type="entry name" value="WD_REPEATS_1"/>
    <property type="match status" value="2"/>
</dbReference>
<evidence type="ECO:0000259" key="7">
    <source>
        <dbReference type="Pfam" id="PF12265"/>
    </source>
</evidence>
<feature type="repeat" description="WD" evidence="6">
    <location>
        <begin position="185"/>
        <end position="219"/>
    </location>
</feature>
<evidence type="ECO:0000313" key="8">
    <source>
        <dbReference type="EMBL" id="KAF2421054.1"/>
    </source>
</evidence>
<dbReference type="InterPro" id="IPR022052">
    <property type="entry name" value="Histone-bd_RBBP4-like_N"/>
</dbReference>
<dbReference type="Pfam" id="PF00400">
    <property type="entry name" value="WD40"/>
    <property type="match status" value="4"/>
</dbReference>
<feature type="repeat" description="WD" evidence="6">
    <location>
        <begin position="325"/>
        <end position="367"/>
    </location>
</feature>
<dbReference type="GO" id="GO:0006325">
    <property type="term" value="P:chromatin organization"/>
    <property type="evidence" value="ECO:0007669"/>
    <property type="project" value="UniProtKB-KW"/>
</dbReference>
<dbReference type="InterPro" id="IPR020472">
    <property type="entry name" value="WD40_PAC1"/>
</dbReference>
<dbReference type="Proteomes" id="UP000800235">
    <property type="component" value="Unassembled WGS sequence"/>
</dbReference>
<feature type="domain" description="Histone-binding protein RBBP4-like N-terminal" evidence="7">
    <location>
        <begin position="26"/>
        <end position="100"/>
    </location>
</feature>
<dbReference type="Gene3D" id="2.130.10.10">
    <property type="entry name" value="YVTN repeat-like/Quinoprotein amine dehydrogenase"/>
    <property type="match status" value="1"/>
</dbReference>
<keyword evidence="3" id="KW-0677">Repeat</keyword>
<evidence type="ECO:0000256" key="1">
    <source>
        <dbReference type="ARBA" id="ARBA00004123"/>
    </source>
</evidence>
<protein>
    <submittedName>
        <fullName evidence="8">WD40 repeat-like protein</fullName>
    </submittedName>
</protein>
<evidence type="ECO:0000256" key="4">
    <source>
        <dbReference type="ARBA" id="ARBA00022853"/>
    </source>
</evidence>
<dbReference type="OrthoDB" id="427795at2759"/>
<sequence length="436" mass="49827">MADAEMDDALGADDSKEIMEQKIINEEYKIWKKNTPFLYDLLYARALKWPTLTAQWFPDVRAVAGTEYKEHRLLVGTNTSGDTAEKEQNYLQIWKVEIPHVEVPDSSDYNDSSGEFGGHGTSREKFKCDVLQEICHPGEVNKARYMPQNPDIIATWAVDNRVLVWDRTKHPLKPKDDVLRPDAQFIGHEAEGFGMSWSPHKEGELATASEDRTVRLWDLTQCDKENGTARPFQTWTHHTGIVNDVQYHPMHTSWIATASDDLSFAIIDTRMSSHKAAEYKTHAHSDAVNCVAIHPRWHQILATGSADKTVALWDLRNLDRKLHSIEGHKEAVIQLQWHPQEPAILTSGSYDRRIIMYDLSRTGEEQTEEEAEEGPPEMLFMHGGFTGRVTEFDWNPNDPWLMLAAAEDNQMQIFRPARALVNVAPKKNVSMREVEE</sequence>
<dbReference type="EMBL" id="MU007103">
    <property type="protein sequence ID" value="KAF2421054.1"/>
    <property type="molecule type" value="Genomic_DNA"/>
</dbReference>
<evidence type="ECO:0000313" key="9">
    <source>
        <dbReference type="Proteomes" id="UP000800235"/>
    </source>
</evidence>
<keyword evidence="2 6" id="KW-0853">WD repeat</keyword>
<accession>A0A9P4NGP2</accession>
<evidence type="ECO:0000256" key="6">
    <source>
        <dbReference type="PROSITE-ProRule" id="PRU00221"/>
    </source>
</evidence>
<feature type="repeat" description="WD" evidence="6">
    <location>
        <begin position="281"/>
        <end position="317"/>
    </location>
</feature>
<evidence type="ECO:0000256" key="2">
    <source>
        <dbReference type="ARBA" id="ARBA00022574"/>
    </source>
</evidence>
<dbReference type="InterPro" id="IPR019775">
    <property type="entry name" value="WD40_repeat_CS"/>
</dbReference>
<comment type="subcellular location">
    <subcellularLocation>
        <location evidence="1">Nucleus</location>
    </subcellularLocation>
</comment>
<dbReference type="GO" id="GO:0005634">
    <property type="term" value="C:nucleus"/>
    <property type="evidence" value="ECO:0007669"/>
    <property type="project" value="UniProtKB-SubCell"/>
</dbReference>
<dbReference type="InterPro" id="IPR015943">
    <property type="entry name" value="WD40/YVTN_repeat-like_dom_sf"/>
</dbReference>
<dbReference type="PROSITE" id="PS50294">
    <property type="entry name" value="WD_REPEATS_REGION"/>
    <property type="match status" value="2"/>
</dbReference>
<dbReference type="SUPFAM" id="SSF50978">
    <property type="entry name" value="WD40 repeat-like"/>
    <property type="match status" value="1"/>
</dbReference>
<dbReference type="InterPro" id="IPR001680">
    <property type="entry name" value="WD40_rpt"/>
</dbReference>
<comment type="caution">
    <text evidence="8">The sequence shown here is derived from an EMBL/GenBank/DDBJ whole genome shotgun (WGS) entry which is preliminary data.</text>
</comment>
<dbReference type="InterPro" id="IPR050459">
    <property type="entry name" value="WD_repeat_RBAP46/RBAP48/MSI1"/>
</dbReference>
<dbReference type="PRINTS" id="PR00320">
    <property type="entry name" value="GPROTEINBRPT"/>
</dbReference>
<dbReference type="PANTHER" id="PTHR22850">
    <property type="entry name" value="WD40 REPEAT FAMILY"/>
    <property type="match status" value="1"/>
</dbReference>
<proteinExistence type="predicted"/>
<keyword evidence="5" id="KW-0539">Nucleus</keyword>
<keyword evidence="9" id="KW-1185">Reference proteome</keyword>
<evidence type="ECO:0000256" key="5">
    <source>
        <dbReference type="ARBA" id="ARBA00023242"/>
    </source>
</evidence>
<keyword evidence="4" id="KW-0156">Chromatin regulator</keyword>
<reference evidence="8" key="1">
    <citation type="journal article" date="2020" name="Stud. Mycol.">
        <title>101 Dothideomycetes genomes: a test case for predicting lifestyles and emergence of pathogens.</title>
        <authorList>
            <person name="Haridas S."/>
            <person name="Albert R."/>
            <person name="Binder M."/>
            <person name="Bloem J."/>
            <person name="Labutti K."/>
            <person name="Salamov A."/>
            <person name="Andreopoulos B."/>
            <person name="Baker S."/>
            <person name="Barry K."/>
            <person name="Bills G."/>
            <person name="Bluhm B."/>
            <person name="Cannon C."/>
            <person name="Castanera R."/>
            <person name="Culley D."/>
            <person name="Daum C."/>
            <person name="Ezra D."/>
            <person name="Gonzalez J."/>
            <person name="Henrissat B."/>
            <person name="Kuo A."/>
            <person name="Liang C."/>
            <person name="Lipzen A."/>
            <person name="Lutzoni F."/>
            <person name="Magnuson J."/>
            <person name="Mondo S."/>
            <person name="Nolan M."/>
            <person name="Ohm R."/>
            <person name="Pangilinan J."/>
            <person name="Park H.-J."/>
            <person name="Ramirez L."/>
            <person name="Alfaro M."/>
            <person name="Sun H."/>
            <person name="Tritt A."/>
            <person name="Yoshinaga Y."/>
            <person name="Zwiers L.-H."/>
            <person name="Turgeon B."/>
            <person name="Goodwin S."/>
            <person name="Spatafora J."/>
            <person name="Crous P."/>
            <person name="Grigoriev I."/>
        </authorList>
    </citation>
    <scope>NUCLEOTIDE SEQUENCE</scope>
    <source>
        <strain evidence="8">CBS 130266</strain>
    </source>
</reference>